<protein>
    <submittedName>
        <fullName evidence="5">G2261 protein</fullName>
    </submittedName>
</protein>
<dbReference type="EMBL" id="CAXHTA020000003">
    <property type="protein sequence ID" value="CAL5220277.1"/>
    <property type="molecule type" value="Genomic_DNA"/>
</dbReference>
<evidence type="ECO:0000313" key="6">
    <source>
        <dbReference type="Proteomes" id="UP001497392"/>
    </source>
</evidence>
<feature type="region of interest" description="Disordered" evidence="4">
    <location>
        <begin position="1"/>
        <end position="64"/>
    </location>
</feature>
<organism evidence="5 6">
    <name type="scientific">Coccomyxa viridis</name>
    <dbReference type="NCBI Taxonomy" id="1274662"/>
    <lineage>
        <taxon>Eukaryota</taxon>
        <taxon>Viridiplantae</taxon>
        <taxon>Chlorophyta</taxon>
        <taxon>core chlorophytes</taxon>
        <taxon>Trebouxiophyceae</taxon>
        <taxon>Trebouxiophyceae incertae sedis</taxon>
        <taxon>Coccomyxaceae</taxon>
        <taxon>Coccomyxa</taxon>
    </lineage>
</organism>
<dbReference type="InterPro" id="IPR049629">
    <property type="entry name" value="DPY30_SDC1_DD"/>
</dbReference>
<evidence type="ECO:0000256" key="1">
    <source>
        <dbReference type="ARBA" id="ARBA00004123"/>
    </source>
</evidence>
<dbReference type="Pfam" id="PF05186">
    <property type="entry name" value="Dpy-30"/>
    <property type="match status" value="1"/>
</dbReference>
<name>A0ABP1FRW5_9CHLO</name>
<sequence length="116" mass="11988">MTEPSSSMKEEKGDASAAAQPSTEAGAAPSTSAAAAAADQPSSAAPSAPQPKAAKGPKEPVDLKKLTVRQYLEATVVSVLLKGMQEVVKQRPDDPLEFLADYLREHNPKKGASTGT</sequence>
<feature type="compositionally biased region" description="Low complexity" evidence="4">
    <location>
        <begin position="21"/>
        <end position="54"/>
    </location>
</feature>
<reference evidence="5 6" key="1">
    <citation type="submission" date="2024-06" db="EMBL/GenBank/DDBJ databases">
        <authorList>
            <person name="Kraege A."/>
            <person name="Thomma B."/>
        </authorList>
    </citation>
    <scope>NUCLEOTIDE SEQUENCE [LARGE SCALE GENOMIC DNA]</scope>
</reference>
<dbReference type="Gene3D" id="1.20.890.10">
    <property type="entry name" value="cAMP-dependent protein kinase regulatory subunit, dimerization-anchoring domain"/>
    <property type="match status" value="1"/>
</dbReference>
<accession>A0ABP1FRW5</accession>
<evidence type="ECO:0000256" key="2">
    <source>
        <dbReference type="ARBA" id="ARBA00010849"/>
    </source>
</evidence>
<keyword evidence="6" id="KW-1185">Reference proteome</keyword>
<comment type="similarity">
    <text evidence="2">Belongs to the dpy-30 family.</text>
</comment>
<evidence type="ECO:0000256" key="3">
    <source>
        <dbReference type="ARBA" id="ARBA00023242"/>
    </source>
</evidence>
<dbReference type="SUPFAM" id="SSF47391">
    <property type="entry name" value="Dimerization-anchoring domain of cAMP-dependent PK regulatory subunit"/>
    <property type="match status" value="1"/>
</dbReference>
<dbReference type="CDD" id="cd22965">
    <property type="entry name" value="DD_DPY30_SDC1"/>
    <property type="match status" value="1"/>
</dbReference>
<proteinExistence type="inferred from homology"/>
<keyword evidence="3" id="KW-0539">Nucleus</keyword>
<evidence type="ECO:0000313" key="5">
    <source>
        <dbReference type="EMBL" id="CAL5220277.1"/>
    </source>
</evidence>
<gene>
    <name evidence="5" type="primary">g2261</name>
    <name evidence="5" type="ORF">VP750_LOCUS1936</name>
</gene>
<dbReference type="InterPro" id="IPR007858">
    <property type="entry name" value="Dpy-30_motif"/>
</dbReference>
<dbReference type="Proteomes" id="UP001497392">
    <property type="component" value="Unassembled WGS sequence"/>
</dbReference>
<evidence type="ECO:0000256" key="4">
    <source>
        <dbReference type="SAM" id="MobiDB-lite"/>
    </source>
</evidence>
<comment type="caution">
    <text evidence="5">The sequence shown here is derived from an EMBL/GenBank/DDBJ whole genome shotgun (WGS) entry which is preliminary data.</text>
</comment>
<comment type="subcellular location">
    <subcellularLocation>
        <location evidence="1">Nucleus</location>
    </subcellularLocation>
</comment>